<dbReference type="EMBL" id="CAID01000005">
    <property type="protein sequence ID" value="CEF97974.1"/>
    <property type="molecule type" value="Genomic_DNA"/>
</dbReference>
<dbReference type="KEGG" id="ota:OT_ostta05g02350"/>
<dbReference type="AlphaFoldDB" id="A0A090M7B4"/>
<dbReference type="InterPro" id="IPR011009">
    <property type="entry name" value="Kinase-like_dom_sf"/>
</dbReference>
<organism evidence="2 3">
    <name type="scientific">Ostreococcus tauri</name>
    <name type="common">Marine green alga</name>
    <dbReference type="NCBI Taxonomy" id="70448"/>
    <lineage>
        <taxon>Eukaryota</taxon>
        <taxon>Viridiplantae</taxon>
        <taxon>Chlorophyta</taxon>
        <taxon>Mamiellophyceae</taxon>
        <taxon>Mamiellales</taxon>
        <taxon>Bathycoccaceae</taxon>
        <taxon>Ostreococcus</taxon>
    </lineage>
</organism>
<evidence type="ECO:0000313" key="2">
    <source>
        <dbReference type="EMBL" id="CEF97974.1"/>
    </source>
</evidence>
<dbReference type="GeneID" id="9835060"/>
<feature type="region of interest" description="Disordered" evidence="1">
    <location>
        <begin position="1"/>
        <end position="30"/>
    </location>
</feature>
<reference evidence="3" key="1">
    <citation type="journal article" date="2006" name="Proc. Natl. Acad. Sci. U.S.A.">
        <title>Genome analysis of the smallest free-living eukaryote Ostreococcus tauri unveils many unique features.</title>
        <authorList>
            <person name="Derelle E."/>
            <person name="Ferraz C."/>
            <person name="Rombauts S."/>
            <person name="Rouze P."/>
            <person name="Worden A.Z."/>
            <person name="Robbens S."/>
            <person name="Partensky F."/>
            <person name="Degroeve S."/>
            <person name="Echeynie S."/>
            <person name="Cooke R."/>
            <person name="Saeys Y."/>
            <person name="Wuyts J."/>
            <person name="Jabbari K."/>
            <person name="Bowler C."/>
            <person name="Panaud O."/>
            <person name="Piegu B."/>
            <person name="Ball S.G."/>
            <person name="Ral J.-P."/>
            <person name="Bouget F.-Y."/>
            <person name="Piganeau G."/>
            <person name="De Baets B."/>
            <person name="Picard A."/>
            <person name="Delseny M."/>
            <person name="Demaille J."/>
            <person name="Van de Peer Y."/>
            <person name="Moreau H."/>
        </authorList>
    </citation>
    <scope>NUCLEOTIDE SEQUENCE [LARGE SCALE GENOMIC DNA]</scope>
    <source>
        <strain evidence="3">OTTH 0595 / CCAP 157/2 / RCC745</strain>
    </source>
</reference>
<feature type="compositionally biased region" description="Basic residues" evidence="1">
    <location>
        <begin position="14"/>
        <end position="26"/>
    </location>
</feature>
<accession>A0A090M7B4</accession>
<gene>
    <name evidence="2" type="ORF">OT_ostta05g02350</name>
</gene>
<evidence type="ECO:0000313" key="3">
    <source>
        <dbReference type="Proteomes" id="UP000009170"/>
    </source>
</evidence>
<evidence type="ECO:0000256" key="1">
    <source>
        <dbReference type="SAM" id="MobiDB-lite"/>
    </source>
</evidence>
<dbReference type="SUPFAM" id="SSF56112">
    <property type="entry name" value="Protein kinase-like (PK-like)"/>
    <property type="match status" value="1"/>
</dbReference>
<dbReference type="PANTHER" id="PTHR36796:SF1">
    <property type="entry name" value="PROTEIN KINASE SUPERFAMILY PROTEIN"/>
    <property type="match status" value="1"/>
</dbReference>
<feature type="compositionally biased region" description="Low complexity" evidence="1">
    <location>
        <begin position="1"/>
        <end position="13"/>
    </location>
</feature>
<dbReference type="GO" id="GO:0009507">
    <property type="term" value="C:chloroplast"/>
    <property type="evidence" value="ECO:0007669"/>
    <property type="project" value="TreeGrafter"/>
</dbReference>
<reference evidence="2 3" key="2">
    <citation type="journal article" date="2014" name="BMC Genomics">
        <title>An improved genome of the model marine alga Ostreococcus tauri unfolds by assessing Illumina de novo assemblies.</title>
        <authorList>
            <person name="Blanc-Mathieu R."/>
            <person name="Verhelst B."/>
            <person name="Derelle E."/>
            <person name="Rombauts S."/>
            <person name="Bouget F.Y."/>
            <person name="Carre I."/>
            <person name="Chateau A."/>
            <person name="Eyre-Walker A."/>
            <person name="Grimsley N."/>
            <person name="Moreau H."/>
            <person name="Piegu B."/>
            <person name="Rivals E."/>
            <person name="Schackwitz W."/>
            <person name="Van de Peer Y."/>
            <person name="Piganeau G."/>
        </authorList>
    </citation>
    <scope>NUCLEOTIDE SEQUENCE [LARGE SCALE GENOMIC DNA]</scope>
    <source>
        <strain evidence="3">OTTH 0595 / CCAP 157/2 / RCC745</strain>
    </source>
</reference>
<sequence length="408" mass="44997">MASPVARASPIARTRARTRANGRHGRRETVARALDPAEADDFEILSRLATVTLRTREAAPASLAWRSGEDGSVESVVSSSSTARDALGDARVNVYAARWAVEPSTPKATANEDRSTVMLKEYAGVDAAAFAETEVRAYERLLEDDEVDIVVDKYGRGPGMLPRRRLPVARLVGYFSSAAMDGQGGRSLWTAQEWHGVRMLGEYPRAEQGETSRAMGFWPPVQRVRDQPTKARARYVRRAVEQCLAGVWFAHERGVAHGAIDGSTFLCSTFMDSKADDLEVRLINFGCSSLCTPESVVVDLKALAATLTELIFSAFSSRGTAESTTAEALRRVFVDIHDLDFARIRAYCEEEPDWSDACDFLAESGGEYWELLKELWRAEELMDGYGVTTSAGDLAERAGYLRELLNDY</sequence>
<dbReference type="RefSeq" id="XP_022839003.1">
    <property type="nucleotide sequence ID" value="XM_022984253.1"/>
</dbReference>
<dbReference type="OrthoDB" id="1076at2759"/>
<name>A0A090M7B4_OSTTA</name>
<proteinExistence type="predicted"/>
<comment type="caution">
    <text evidence="2">The sequence shown here is derived from an EMBL/GenBank/DDBJ whole genome shotgun (WGS) entry which is preliminary data.</text>
</comment>
<dbReference type="PANTHER" id="PTHR36796">
    <property type="entry name" value="PROTEIN KINASE SUPERFAMILY PROTEIN"/>
    <property type="match status" value="1"/>
</dbReference>
<dbReference type="Proteomes" id="UP000009170">
    <property type="component" value="Unassembled WGS sequence"/>
</dbReference>
<dbReference type="InParanoid" id="A0A090M7B4"/>
<protein>
    <submittedName>
        <fullName evidence="2">Unnamed product</fullName>
    </submittedName>
</protein>
<keyword evidence="3" id="KW-1185">Reference proteome</keyword>